<evidence type="ECO:0000313" key="2">
    <source>
        <dbReference type="EMBL" id="QJH98436.1"/>
    </source>
</evidence>
<dbReference type="AlphaFoldDB" id="A0A6M3XL00"/>
<feature type="region of interest" description="Disordered" evidence="1">
    <location>
        <begin position="1"/>
        <end position="66"/>
    </location>
</feature>
<feature type="compositionally biased region" description="Low complexity" evidence="1">
    <location>
        <begin position="304"/>
        <end position="315"/>
    </location>
</feature>
<dbReference type="EMBL" id="MT144733">
    <property type="protein sequence ID" value="QJH98436.1"/>
    <property type="molecule type" value="Genomic_DNA"/>
</dbReference>
<reference evidence="2" key="1">
    <citation type="submission" date="2020-03" db="EMBL/GenBank/DDBJ databases">
        <title>The deep terrestrial virosphere.</title>
        <authorList>
            <person name="Holmfeldt K."/>
            <person name="Nilsson E."/>
            <person name="Simone D."/>
            <person name="Lopez-Fernandez M."/>
            <person name="Wu X."/>
            <person name="de Brujin I."/>
            <person name="Lundin D."/>
            <person name="Andersson A."/>
            <person name="Bertilsson S."/>
            <person name="Dopson M."/>
        </authorList>
    </citation>
    <scope>NUCLEOTIDE SEQUENCE</scope>
    <source>
        <strain evidence="2">TM448B01315</strain>
    </source>
</reference>
<feature type="region of interest" description="Disordered" evidence="1">
    <location>
        <begin position="287"/>
        <end position="330"/>
    </location>
</feature>
<proteinExistence type="predicted"/>
<organism evidence="2">
    <name type="scientific">viral metagenome</name>
    <dbReference type="NCBI Taxonomy" id="1070528"/>
    <lineage>
        <taxon>unclassified sequences</taxon>
        <taxon>metagenomes</taxon>
        <taxon>organismal metagenomes</taxon>
    </lineage>
</organism>
<name>A0A6M3XL00_9ZZZZ</name>
<evidence type="ECO:0000256" key="1">
    <source>
        <dbReference type="SAM" id="MobiDB-lite"/>
    </source>
</evidence>
<feature type="compositionally biased region" description="Pro residues" evidence="1">
    <location>
        <begin position="294"/>
        <end position="303"/>
    </location>
</feature>
<sequence length="351" mass="37202">MAFPEPTGVVAIDDPGTSQGASQANTLDNLDANVAAEMDSQTGGSTGDGTPPATPVSGEPEAAPVSPAEGIAPAEADEAKMHRVSQDNSTLRAFVRKMGFDPDSDVVEQVNAGIVSYDDIVRARQPVSPAATPGAPTPPAPEISLDQKIDNLRSIVNSPIPERGYSSEDVQERDKAFMDVIAGQAKQMQNITQSQEQREQQEKANSMVNATNEVFNTAVVAELANKLPEDIRQIGAEMFLGATDIANISLIKQHGQKKAVTAEGYRYSAEEVAPKMKQFIQSIYEAGRNSLNPNPAPNPPTVPTTPRTNVLPLRPGAGGGSPPPPVNKNKWDIRNLGANVAEHLSQQEGSV</sequence>
<protein>
    <submittedName>
        <fullName evidence="2">Uncharacterized protein</fullName>
    </submittedName>
</protein>
<accession>A0A6M3XL00</accession>
<feature type="compositionally biased region" description="Polar residues" evidence="1">
    <location>
        <begin position="16"/>
        <end position="28"/>
    </location>
</feature>
<gene>
    <name evidence="2" type="ORF">TM448B01315_0006</name>
</gene>